<dbReference type="Proteomes" id="UP001200110">
    <property type="component" value="Unassembled WGS sequence"/>
</dbReference>
<dbReference type="EMBL" id="JAKKOR010000003">
    <property type="protein sequence ID" value="MCF8587637.1"/>
    <property type="molecule type" value="Genomic_DNA"/>
</dbReference>
<protein>
    <submittedName>
        <fullName evidence="1">Copper transporter</fullName>
    </submittedName>
</protein>
<evidence type="ECO:0000313" key="2">
    <source>
        <dbReference type="Proteomes" id="UP001200110"/>
    </source>
</evidence>
<keyword evidence="2" id="KW-1185">Reference proteome</keyword>
<dbReference type="RefSeq" id="WP_236996877.1">
    <property type="nucleotide sequence ID" value="NZ_JAKKOR010000003.1"/>
</dbReference>
<dbReference type="Pfam" id="PF11382">
    <property type="entry name" value="MctB"/>
    <property type="match status" value="1"/>
</dbReference>
<proteinExistence type="predicted"/>
<gene>
    <name evidence="1" type="ORF">L5G33_04035</name>
</gene>
<sequence>MITMRQHAISLIAVFLALALGLFLGSGFIGDRVNALTGTDRDKIGNLEDERDSLAAQVNSNDSFTAAIAERITADLLKDHSVLVVTTPDSSEADVDALKTMINDADGTFAGQIGLTPALLGDQSASKLRTVIDQSIPAGAQLRIEYTDSGSRLGDLLGVTLLNRQGQKPASSSDRDTALQALRGGEFIDYPDGTIKPADLVLVVTGGEMSNDSGAQGQLVARLAATMAMRAQGGALVGRTGSAEGGSPIGVIRSDPALGNAVTTVDDVDLETGRLTTLMGLDEELHGRSGAYGSGPGATAITVGAEPGE</sequence>
<name>A0ABS9IQ30_9ACTN</name>
<comment type="caution">
    <text evidence="1">The sequence shown here is derived from an EMBL/GenBank/DDBJ whole genome shotgun (WGS) entry which is preliminary data.</text>
</comment>
<reference evidence="1 2" key="1">
    <citation type="submission" date="2022-01" db="EMBL/GenBank/DDBJ databases">
        <authorList>
            <person name="Huang Y."/>
        </authorList>
    </citation>
    <scope>NUCLEOTIDE SEQUENCE [LARGE SCALE GENOMIC DNA]</scope>
    <source>
        <strain evidence="1 2">HY366</strain>
    </source>
</reference>
<accession>A0ABS9IQ30</accession>
<organism evidence="1 2">
    <name type="scientific">Gordonia liuliyuniae</name>
    <dbReference type="NCBI Taxonomy" id="2911517"/>
    <lineage>
        <taxon>Bacteria</taxon>
        <taxon>Bacillati</taxon>
        <taxon>Actinomycetota</taxon>
        <taxon>Actinomycetes</taxon>
        <taxon>Mycobacteriales</taxon>
        <taxon>Gordoniaceae</taxon>
        <taxon>Gordonia</taxon>
    </lineage>
</organism>
<evidence type="ECO:0000313" key="1">
    <source>
        <dbReference type="EMBL" id="MCF8587637.1"/>
    </source>
</evidence>
<dbReference type="InterPro" id="IPR021522">
    <property type="entry name" value="MctB"/>
</dbReference>